<evidence type="ECO:0000256" key="3">
    <source>
        <dbReference type="ARBA" id="ARBA00023002"/>
    </source>
</evidence>
<dbReference type="RefSeq" id="XP_018139504.1">
    <property type="nucleotide sequence ID" value="XM_018288097.1"/>
</dbReference>
<dbReference type="InterPro" id="IPR036318">
    <property type="entry name" value="FAD-bd_PCMH-like_sf"/>
</dbReference>
<dbReference type="KEGG" id="pchm:VFPPC_09584"/>
<dbReference type="PANTHER" id="PTHR43762">
    <property type="entry name" value="L-GULONOLACTONE OXIDASE"/>
    <property type="match status" value="1"/>
</dbReference>
<keyword evidence="8" id="KW-1185">Reference proteome</keyword>
<dbReference type="AlphaFoldDB" id="A0A179F8Y5"/>
<evidence type="ECO:0000256" key="2">
    <source>
        <dbReference type="ARBA" id="ARBA00013136"/>
    </source>
</evidence>
<feature type="chain" id="PRO_5008101385" description="D-arabinono-1,4-lactone oxidase" evidence="5">
    <location>
        <begin position="20"/>
        <end position="506"/>
    </location>
</feature>
<dbReference type="OrthoDB" id="371463at2759"/>
<evidence type="ECO:0000313" key="8">
    <source>
        <dbReference type="Proteomes" id="UP000078397"/>
    </source>
</evidence>
<evidence type="ECO:0000256" key="1">
    <source>
        <dbReference type="ARBA" id="ARBA00005083"/>
    </source>
</evidence>
<proteinExistence type="predicted"/>
<dbReference type="GO" id="GO:0071949">
    <property type="term" value="F:FAD binding"/>
    <property type="evidence" value="ECO:0007669"/>
    <property type="project" value="InterPro"/>
</dbReference>
<evidence type="ECO:0000256" key="4">
    <source>
        <dbReference type="ARBA" id="ARBA00033418"/>
    </source>
</evidence>
<comment type="caution">
    <text evidence="7">The sequence shown here is derived from an EMBL/GenBank/DDBJ whole genome shotgun (WGS) entry which is preliminary data.</text>
</comment>
<dbReference type="SUPFAM" id="SSF56176">
    <property type="entry name" value="FAD-binding/transporter-associated domain-like"/>
    <property type="match status" value="1"/>
</dbReference>
<dbReference type="GO" id="GO:0016020">
    <property type="term" value="C:membrane"/>
    <property type="evidence" value="ECO:0007669"/>
    <property type="project" value="InterPro"/>
</dbReference>
<dbReference type="STRING" id="1380566.A0A179F8Y5"/>
<comment type="pathway">
    <text evidence="1">Cofactor biosynthesis; D-erythroascorbate biosynthesis; dehydro-D-arabinono-1,4-lactone from D-arabinose: step 2/2.</text>
</comment>
<dbReference type="InterPro" id="IPR016169">
    <property type="entry name" value="FAD-bd_PCMH_sub2"/>
</dbReference>
<dbReference type="InterPro" id="IPR007173">
    <property type="entry name" value="ALO_C"/>
</dbReference>
<reference evidence="7 8" key="1">
    <citation type="journal article" date="2016" name="PLoS Pathog.">
        <title>Biosynthesis of antibiotic leucinostatins in bio-control fungus Purpureocillium lilacinum and their inhibition on phytophthora revealed by genome mining.</title>
        <authorList>
            <person name="Wang G."/>
            <person name="Liu Z."/>
            <person name="Lin R."/>
            <person name="Li E."/>
            <person name="Mao Z."/>
            <person name="Ling J."/>
            <person name="Yang Y."/>
            <person name="Yin W.B."/>
            <person name="Xie B."/>
        </authorList>
    </citation>
    <scope>NUCLEOTIDE SEQUENCE [LARGE SCALE GENOMIC DNA]</scope>
    <source>
        <strain evidence="7">170</strain>
    </source>
</reference>
<accession>A0A179F8Y5</accession>
<protein>
    <recommendedName>
        <fullName evidence="2">D-arabinono-1,4-lactone oxidase</fullName>
        <ecNumber evidence="2">1.1.3.37</ecNumber>
    </recommendedName>
    <alternativeName>
        <fullName evidence="4">L-galactono-gamma-lactone oxidase</fullName>
    </alternativeName>
</protein>
<keyword evidence="5" id="KW-0732">Signal</keyword>
<dbReference type="Pfam" id="PF01565">
    <property type="entry name" value="FAD_binding_4"/>
    <property type="match status" value="1"/>
</dbReference>
<feature type="signal peptide" evidence="5">
    <location>
        <begin position="1"/>
        <end position="19"/>
    </location>
</feature>
<feature type="domain" description="FAD-binding PCMH-type" evidence="6">
    <location>
        <begin position="32"/>
        <end position="205"/>
    </location>
</feature>
<evidence type="ECO:0000256" key="5">
    <source>
        <dbReference type="SAM" id="SignalP"/>
    </source>
</evidence>
<keyword evidence="3" id="KW-0560">Oxidoreductase</keyword>
<dbReference type="Gene3D" id="3.30.465.10">
    <property type="match status" value="1"/>
</dbReference>
<dbReference type="InterPro" id="IPR016166">
    <property type="entry name" value="FAD-bd_PCMH"/>
</dbReference>
<dbReference type="Proteomes" id="UP000078397">
    <property type="component" value="Unassembled WGS sequence"/>
</dbReference>
<dbReference type="InterPro" id="IPR010031">
    <property type="entry name" value="FAD_lactone_oxidase-like"/>
</dbReference>
<dbReference type="EMBL" id="LSBJ02000007">
    <property type="protein sequence ID" value="OAQ61800.1"/>
    <property type="molecule type" value="Genomic_DNA"/>
</dbReference>
<evidence type="ECO:0000313" key="7">
    <source>
        <dbReference type="EMBL" id="OAQ61800.1"/>
    </source>
</evidence>
<evidence type="ECO:0000259" key="6">
    <source>
        <dbReference type="PROSITE" id="PS51387"/>
    </source>
</evidence>
<dbReference type="UniPathway" id="UPA00771">
    <property type="reaction ID" value="UER00766"/>
</dbReference>
<dbReference type="Pfam" id="PF04030">
    <property type="entry name" value="ALO"/>
    <property type="match status" value="1"/>
</dbReference>
<dbReference type="InterPro" id="IPR006094">
    <property type="entry name" value="Oxid_FAD_bind_N"/>
</dbReference>
<gene>
    <name evidence="7" type="ORF">VFPPC_09584</name>
</gene>
<sequence length="506" mass="56956">MLTFRSVLAVASVLAVSSAAVYNTFDGEGFPSCYNVTEVHDATSVEQIQSLVKDAAKRGLQVRAGGKGHMWYDTQCSDDATVIIRTEFVNKISGFDLNAGTVTVEAGVTFFQLAEYLHERGANMGTGLVNWNISLGGSVAMGAHRTSLREDAAVVGGVLAMDIIDGNGDVRHIERDESNDDWLAASTSLGLLGIIGRLKMKIFPEVKVYAMQKTLEEKDVLNGDIYGMIAPYMTANLWWWPYKRKFHWRYYDTVDFNKSSQQGFQSTFSVTALEGGAAKALLDSGKYLPSSNWIAEEIFFGQWEAPNFHEKTTNEPIKEWPVYGYHYDVLIGGLYPDQKAEWDYGLHGYTLELAFPVTMANKMLKRVRELFDAEAKKLIFMTSTYRSGINIKFGKANFDFLGQVTLNTSDGQDWSKGAIMFDFPSYHPSVGDRKRYNEDFYINLANTLVKEFPCRPHWTKNTRDVLTRSVKNLDAGYLKRFKAVRQKMDPKGIYRSVVGEILGMYK</sequence>
<organism evidence="7 8">
    <name type="scientific">Pochonia chlamydosporia 170</name>
    <dbReference type="NCBI Taxonomy" id="1380566"/>
    <lineage>
        <taxon>Eukaryota</taxon>
        <taxon>Fungi</taxon>
        <taxon>Dikarya</taxon>
        <taxon>Ascomycota</taxon>
        <taxon>Pezizomycotina</taxon>
        <taxon>Sordariomycetes</taxon>
        <taxon>Hypocreomycetidae</taxon>
        <taxon>Hypocreales</taxon>
        <taxon>Clavicipitaceae</taxon>
        <taxon>Pochonia</taxon>
    </lineage>
</organism>
<dbReference type="GeneID" id="28852091"/>
<dbReference type="PROSITE" id="PS51387">
    <property type="entry name" value="FAD_PCMH"/>
    <property type="match status" value="1"/>
</dbReference>
<dbReference type="PANTHER" id="PTHR43762:SF1">
    <property type="entry name" value="D-ARABINONO-1,4-LACTONE OXIDASE"/>
    <property type="match status" value="1"/>
</dbReference>
<dbReference type="GO" id="GO:0003885">
    <property type="term" value="F:D-arabinono-1,4-lactone oxidase activity"/>
    <property type="evidence" value="ECO:0007669"/>
    <property type="project" value="UniProtKB-EC"/>
</dbReference>
<name>A0A179F8Y5_METCM</name>
<dbReference type="EC" id="1.1.3.37" evidence="2"/>